<dbReference type="EMBL" id="CM009291">
    <property type="protein sequence ID" value="RQO86998.1"/>
    <property type="molecule type" value="Genomic_DNA"/>
</dbReference>
<gene>
    <name evidence="1" type="ORF">POPTR_002G155350</name>
</gene>
<protein>
    <submittedName>
        <fullName evidence="1">Uncharacterized protein</fullName>
    </submittedName>
</protein>
<evidence type="ECO:0000313" key="1">
    <source>
        <dbReference type="EMBL" id="RQO86998.1"/>
    </source>
</evidence>
<keyword evidence="2" id="KW-1185">Reference proteome</keyword>
<dbReference type="AlphaFoldDB" id="A0A3N7FZD4"/>
<sequence length="58" mass="6621">MLDEGKEKMDLYTHTIDNNHQFFLSTSKRPSLLIEGGLVLLQGQTLECPLKCQLQQIC</sequence>
<accession>A0A3N7FZD4</accession>
<reference evidence="1 2" key="1">
    <citation type="journal article" date="2006" name="Science">
        <title>The genome of black cottonwood, Populus trichocarpa (Torr. &amp; Gray).</title>
        <authorList>
            <person name="Tuskan G.A."/>
            <person name="Difazio S."/>
            <person name="Jansson S."/>
            <person name="Bohlmann J."/>
            <person name="Grigoriev I."/>
            <person name="Hellsten U."/>
            <person name="Putnam N."/>
            <person name="Ralph S."/>
            <person name="Rombauts S."/>
            <person name="Salamov A."/>
            <person name="Schein J."/>
            <person name="Sterck L."/>
            <person name="Aerts A."/>
            <person name="Bhalerao R.R."/>
            <person name="Bhalerao R.P."/>
            <person name="Blaudez D."/>
            <person name="Boerjan W."/>
            <person name="Brun A."/>
            <person name="Brunner A."/>
            <person name="Busov V."/>
            <person name="Campbell M."/>
            <person name="Carlson J."/>
            <person name="Chalot M."/>
            <person name="Chapman J."/>
            <person name="Chen G.L."/>
            <person name="Cooper D."/>
            <person name="Coutinho P.M."/>
            <person name="Couturier J."/>
            <person name="Covert S."/>
            <person name="Cronk Q."/>
            <person name="Cunningham R."/>
            <person name="Davis J."/>
            <person name="Degroeve S."/>
            <person name="Dejardin A."/>
            <person name="Depamphilis C."/>
            <person name="Detter J."/>
            <person name="Dirks B."/>
            <person name="Dubchak I."/>
            <person name="Duplessis S."/>
            <person name="Ehlting J."/>
            <person name="Ellis B."/>
            <person name="Gendler K."/>
            <person name="Goodstein D."/>
            <person name="Gribskov M."/>
            <person name="Grimwood J."/>
            <person name="Groover A."/>
            <person name="Gunter L."/>
            <person name="Hamberger B."/>
            <person name="Heinze B."/>
            <person name="Helariutta Y."/>
            <person name="Henrissat B."/>
            <person name="Holligan D."/>
            <person name="Holt R."/>
            <person name="Huang W."/>
            <person name="Islam-Faridi N."/>
            <person name="Jones S."/>
            <person name="Jones-Rhoades M."/>
            <person name="Jorgensen R."/>
            <person name="Joshi C."/>
            <person name="Kangasjarvi J."/>
            <person name="Karlsson J."/>
            <person name="Kelleher C."/>
            <person name="Kirkpatrick R."/>
            <person name="Kirst M."/>
            <person name="Kohler A."/>
            <person name="Kalluri U."/>
            <person name="Larimer F."/>
            <person name="Leebens-Mack J."/>
            <person name="Leple J.C."/>
            <person name="Locascio P."/>
            <person name="Lou Y."/>
            <person name="Lucas S."/>
            <person name="Martin F."/>
            <person name="Montanini B."/>
            <person name="Napoli C."/>
            <person name="Nelson D.R."/>
            <person name="Nelson C."/>
            <person name="Nieminen K."/>
            <person name="Nilsson O."/>
            <person name="Pereda V."/>
            <person name="Peter G."/>
            <person name="Philippe R."/>
            <person name="Pilate G."/>
            <person name="Poliakov A."/>
            <person name="Razumovskaya J."/>
            <person name="Richardson P."/>
            <person name="Rinaldi C."/>
            <person name="Ritland K."/>
            <person name="Rouze P."/>
            <person name="Ryaboy D."/>
            <person name="Schmutz J."/>
            <person name="Schrader J."/>
            <person name="Segerman B."/>
            <person name="Shin H."/>
            <person name="Siddiqui A."/>
            <person name="Sterky F."/>
            <person name="Terry A."/>
            <person name="Tsai C.J."/>
            <person name="Uberbacher E."/>
            <person name="Unneberg P."/>
            <person name="Vahala J."/>
            <person name="Wall K."/>
            <person name="Wessler S."/>
            <person name="Yang G."/>
            <person name="Yin T."/>
            <person name="Douglas C."/>
            <person name="Marra M."/>
            <person name="Sandberg G."/>
            <person name="Van de Peer Y."/>
            <person name="Rokhsar D."/>
        </authorList>
    </citation>
    <scope>NUCLEOTIDE SEQUENCE [LARGE SCALE GENOMIC DNA]</scope>
    <source>
        <strain evidence="2">cv. Nisqually</strain>
    </source>
</reference>
<proteinExistence type="predicted"/>
<organism evidence="1 2">
    <name type="scientific">Populus trichocarpa</name>
    <name type="common">Western balsam poplar</name>
    <name type="synonym">Populus balsamifera subsp. trichocarpa</name>
    <dbReference type="NCBI Taxonomy" id="3694"/>
    <lineage>
        <taxon>Eukaryota</taxon>
        <taxon>Viridiplantae</taxon>
        <taxon>Streptophyta</taxon>
        <taxon>Embryophyta</taxon>
        <taxon>Tracheophyta</taxon>
        <taxon>Spermatophyta</taxon>
        <taxon>Magnoliopsida</taxon>
        <taxon>eudicotyledons</taxon>
        <taxon>Gunneridae</taxon>
        <taxon>Pentapetalae</taxon>
        <taxon>rosids</taxon>
        <taxon>fabids</taxon>
        <taxon>Malpighiales</taxon>
        <taxon>Salicaceae</taxon>
        <taxon>Saliceae</taxon>
        <taxon>Populus</taxon>
    </lineage>
</organism>
<name>A0A3N7FZD4_POPTR</name>
<dbReference type="Gramene" id="Potri.002G155350.1.v4.1">
    <property type="protein sequence ID" value="Potri.002G155350.1.v4.1"/>
    <property type="gene ID" value="Potri.002G155350.v4.1"/>
</dbReference>
<dbReference type="Proteomes" id="UP000006729">
    <property type="component" value="Chromosome 2"/>
</dbReference>
<dbReference type="InParanoid" id="A0A3N7FZD4"/>
<evidence type="ECO:0000313" key="2">
    <source>
        <dbReference type="Proteomes" id="UP000006729"/>
    </source>
</evidence>